<sequence length="54" mass="6321">MQCYKWCHFYNLKSNAKNLNSNGVLYLDANMHICILGSKFETKDAFMHPCHIIN</sequence>
<dbReference type="AlphaFoldDB" id="A0A175YPK1"/>
<name>A0A175YPK1_DAUCS</name>
<gene>
    <name evidence="1" type="ORF">DCAR_027049</name>
</gene>
<proteinExistence type="predicted"/>
<dbReference type="Gramene" id="KZM85529">
    <property type="protein sequence ID" value="KZM85529"/>
    <property type="gene ID" value="DCAR_027049"/>
</dbReference>
<protein>
    <submittedName>
        <fullName evidence="1">Uncharacterized protein</fullName>
    </submittedName>
</protein>
<reference evidence="1" key="1">
    <citation type="journal article" date="2016" name="Nat. Genet.">
        <title>A high-quality carrot genome assembly provides new insights into carotenoid accumulation and asterid genome evolution.</title>
        <authorList>
            <person name="Iorizzo M."/>
            <person name="Ellison S."/>
            <person name="Senalik D."/>
            <person name="Zeng P."/>
            <person name="Satapoomin P."/>
            <person name="Huang J."/>
            <person name="Bowman M."/>
            <person name="Iovene M."/>
            <person name="Sanseverino W."/>
            <person name="Cavagnaro P."/>
            <person name="Yildiz M."/>
            <person name="Macko-Podgorni A."/>
            <person name="Moranska E."/>
            <person name="Grzebelus E."/>
            <person name="Grzebelus D."/>
            <person name="Ashrafi H."/>
            <person name="Zheng Z."/>
            <person name="Cheng S."/>
            <person name="Spooner D."/>
            <person name="Van Deynze A."/>
            <person name="Simon P."/>
        </authorList>
    </citation>
    <scope>NUCLEOTIDE SEQUENCE [LARGE SCALE GENOMIC DNA]</scope>
    <source>
        <tissue evidence="1">Leaf</tissue>
    </source>
</reference>
<organism evidence="1">
    <name type="scientific">Daucus carota subsp. sativus</name>
    <name type="common">Carrot</name>
    <dbReference type="NCBI Taxonomy" id="79200"/>
    <lineage>
        <taxon>Eukaryota</taxon>
        <taxon>Viridiplantae</taxon>
        <taxon>Streptophyta</taxon>
        <taxon>Embryophyta</taxon>
        <taxon>Tracheophyta</taxon>
        <taxon>Spermatophyta</taxon>
        <taxon>Magnoliopsida</taxon>
        <taxon>eudicotyledons</taxon>
        <taxon>Gunneridae</taxon>
        <taxon>Pentapetalae</taxon>
        <taxon>asterids</taxon>
        <taxon>campanulids</taxon>
        <taxon>Apiales</taxon>
        <taxon>Apiaceae</taxon>
        <taxon>Apioideae</taxon>
        <taxon>Scandiceae</taxon>
        <taxon>Daucinae</taxon>
        <taxon>Daucus</taxon>
        <taxon>Daucus sect. Daucus</taxon>
    </lineage>
</organism>
<evidence type="ECO:0000313" key="1">
    <source>
        <dbReference type="EMBL" id="KZM85529.1"/>
    </source>
</evidence>
<accession>A0A175YPK1</accession>
<dbReference type="EMBL" id="LNRQ01000008">
    <property type="protein sequence ID" value="KZM85529.1"/>
    <property type="molecule type" value="Genomic_DNA"/>
</dbReference>
<comment type="caution">
    <text evidence="1">The sequence shown here is derived from an EMBL/GenBank/DDBJ whole genome shotgun (WGS) entry which is preliminary data.</text>
</comment>